<sequence>MNCAKLFRRWCPFALAGLAIAGGAIAFTLRRPRHPVYPASHPPAIYATTATGPLYAPFQLDIDPMQRLLLINFEQDPDAVYLGFEPQVFDDERHGAGMLVIGWRVDGKVDVFHQPGLRLDPATYTIAGGGLHKMVERPLHAASFTVNETGVQADISFDDLSGRPVVLRVAERNTTPRQPFGLLAPMGAAATEPSALPLVFLREFYFVRQADSEVTILVDGVAHQPDKMPLPMNGMRMYFLRYSNDPLIVTLNPAHHGPLAPLVAASVNEAHAHGTTYDLVEQHGHPAIARMRRSLNDHEVSVNFTPPLPHLAVMADGARAHGGFQITADPILGTLRGEYRIERRGNQISLSATPSGGWEPNESNWSVKLIYRAASIFSTWPQSYQWHATLDLDAGSEALLQSAWSRVVEN</sequence>
<dbReference type="Proteomes" id="UP000280307">
    <property type="component" value="Unassembled WGS sequence"/>
</dbReference>
<proteinExistence type="predicted"/>
<gene>
    <name evidence="1" type="ORF">EI684_05025</name>
</gene>
<reference evidence="1 2" key="1">
    <citation type="submission" date="2018-12" db="EMBL/GenBank/DDBJ databases">
        <title>Genome Sequence of Candidatus Viridilinea halotolerans isolated from saline sulfide-rich spring.</title>
        <authorList>
            <person name="Grouzdev D.S."/>
            <person name="Burganskaya E.I."/>
            <person name="Krutkina M.S."/>
            <person name="Sukhacheva M.V."/>
            <person name="Gorlenko V.M."/>
        </authorList>
    </citation>
    <scope>NUCLEOTIDE SEQUENCE [LARGE SCALE GENOMIC DNA]</scope>
    <source>
        <strain evidence="1">Chok-6</strain>
    </source>
</reference>
<name>A0A426U5U9_9CHLR</name>
<comment type="caution">
    <text evidence="1">The sequence shown here is derived from an EMBL/GenBank/DDBJ whole genome shotgun (WGS) entry which is preliminary data.</text>
</comment>
<organism evidence="1 2">
    <name type="scientific">Candidatus Viridilinea halotolerans</name>
    <dbReference type="NCBI Taxonomy" id="2491704"/>
    <lineage>
        <taxon>Bacteria</taxon>
        <taxon>Bacillati</taxon>
        <taxon>Chloroflexota</taxon>
        <taxon>Chloroflexia</taxon>
        <taxon>Chloroflexales</taxon>
        <taxon>Chloroflexineae</taxon>
        <taxon>Oscillochloridaceae</taxon>
        <taxon>Candidatus Viridilinea</taxon>
    </lineage>
</organism>
<accession>A0A426U5U9</accession>
<dbReference type="AlphaFoldDB" id="A0A426U5U9"/>
<protein>
    <submittedName>
        <fullName evidence="1">Uncharacterized protein</fullName>
    </submittedName>
</protein>
<evidence type="ECO:0000313" key="2">
    <source>
        <dbReference type="Proteomes" id="UP000280307"/>
    </source>
</evidence>
<evidence type="ECO:0000313" key="1">
    <source>
        <dbReference type="EMBL" id="RRR75323.1"/>
    </source>
</evidence>
<dbReference type="EMBL" id="RSAS01000197">
    <property type="protein sequence ID" value="RRR75323.1"/>
    <property type="molecule type" value="Genomic_DNA"/>
</dbReference>